<keyword evidence="7 13" id="KW-0067">ATP-binding</keyword>
<dbReference type="GO" id="GO:0005886">
    <property type="term" value="C:plasma membrane"/>
    <property type="evidence" value="ECO:0007669"/>
    <property type="project" value="UniProtKB-SubCell"/>
</dbReference>
<dbReference type="GO" id="GO:0008234">
    <property type="term" value="F:cysteine-type peptidase activity"/>
    <property type="evidence" value="ECO:0007669"/>
    <property type="project" value="UniProtKB-KW"/>
</dbReference>
<dbReference type="PROSITE" id="PS50929">
    <property type="entry name" value="ABC_TM1F"/>
    <property type="match status" value="1"/>
</dbReference>
<dbReference type="PANTHER" id="PTHR43394:SF1">
    <property type="entry name" value="ATP-BINDING CASSETTE SUB-FAMILY B MEMBER 10, MITOCHONDRIAL"/>
    <property type="match status" value="1"/>
</dbReference>
<proteinExistence type="predicted"/>
<evidence type="ECO:0000259" key="12">
    <source>
        <dbReference type="PROSITE" id="PS50929"/>
    </source>
</evidence>
<evidence type="ECO:0000256" key="4">
    <source>
        <dbReference type="ARBA" id="ARBA00022692"/>
    </source>
</evidence>
<dbReference type="RefSeq" id="WP_091831727.1">
    <property type="nucleotide sequence ID" value="NZ_FNZK01000010.1"/>
</dbReference>
<accession>A0A1H7A305</accession>
<keyword evidence="6" id="KW-0645">Protease</keyword>
<feature type="domain" description="ABC transmembrane type-1" evidence="12">
    <location>
        <begin position="19"/>
        <end position="302"/>
    </location>
</feature>
<dbReference type="GO" id="GO:0045454">
    <property type="term" value="P:cell redox homeostasis"/>
    <property type="evidence" value="ECO:0007669"/>
    <property type="project" value="InterPro"/>
</dbReference>
<evidence type="ECO:0000256" key="1">
    <source>
        <dbReference type="ARBA" id="ARBA00004651"/>
    </source>
</evidence>
<dbReference type="Pfam" id="PF00005">
    <property type="entry name" value="ABC_tran"/>
    <property type="match status" value="1"/>
</dbReference>
<keyword evidence="3" id="KW-1003">Cell membrane</keyword>
<dbReference type="SMART" id="SM00382">
    <property type="entry name" value="AAA"/>
    <property type="match status" value="1"/>
</dbReference>
<dbReference type="Proteomes" id="UP000199662">
    <property type="component" value="Unassembled WGS sequence"/>
</dbReference>
<dbReference type="GO" id="GO:0005524">
    <property type="term" value="F:ATP binding"/>
    <property type="evidence" value="ECO:0007669"/>
    <property type="project" value="UniProtKB-KW"/>
</dbReference>
<evidence type="ECO:0000313" key="13">
    <source>
        <dbReference type="EMBL" id="SEJ56422.1"/>
    </source>
</evidence>
<dbReference type="EMBL" id="FNZK01000010">
    <property type="protein sequence ID" value="SEJ56422.1"/>
    <property type="molecule type" value="Genomic_DNA"/>
</dbReference>
<evidence type="ECO:0000256" key="3">
    <source>
        <dbReference type="ARBA" id="ARBA00022475"/>
    </source>
</evidence>
<keyword evidence="4 10" id="KW-0812">Transmembrane</keyword>
<keyword evidence="9 10" id="KW-0472">Membrane</keyword>
<dbReference type="Gene3D" id="3.40.50.300">
    <property type="entry name" value="P-loop containing nucleotide triphosphate hydrolases"/>
    <property type="match status" value="1"/>
</dbReference>
<organism evidence="13 14">
    <name type="scientific">Propionispira arboris</name>
    <dbReference type="NCBI Taxonomy" id="84035"/>
    <lineage>
        <taxon>Bacteria</taxon>
        <taxon>Bacillati</taxon>
        <taxon>Bacillota</taxon>
        <taxon>Negativicutes</taxon>
        <taxon>Selenomonadales</taxon>
        <taxon>Selenomonadaceae</taxon>
        <taxon>Propionispira</taxon>
    </lineage>
</organism>
<evidence type="ECO:0000256" key="2">
    <source>
        <dbReference type="ARBA" id="ARBA00022448"/>
    </source>
</evidence>
<evidence type="ECO:0000256" key="10">
    <source>
        <dbReference type="SAM" id="Phobius"/>
    </source>
</evidence>
<keyword evidence="8 10" id="KW-1133">Transmembrane helix</keyword>
<evidence type="ECO:0000256" key="5">
    <source>
        <dbReference type="ARBA" id="ARBA00022741"/>
    </source>
</evidence>
<name>A0A1H7A305_9FIRM</name>
<feature type="transmembrane region" description="Helical" evidence="10">
    <location>
        <begin position="245"/>
        <end position="266"/>
    </location>
</feature>
<dbReference type="STRING" id="84035.SAMN05660742_110104"/>
<keyword evidence="6" id="KW-0788">Thiol protease</keyword>
<dbReference type="PROSITE" id="PS00211">
    <property type="entry name" value="ABC_TRANSPORTER_1"/>
    <property type="match status" value="1"/>
</dbReference>
<reference evidence="13 14" key="1">
    <citation type="submission" date="2016-10" db="EMBL/GenBank/DDBJ databases">
        <authorList>
            <person name="de Groot N.N."/>
        </authorList>
    </citation>
    <scope>NUCLEOTIDE SEQUENCE [LARGE SCALE GENOMIC DNA]</scope>
    <source>
        <strain evidence="13 14">DSM 2179</strain>
    </source>
</reference>
<dbReference type="PROSITE" id="PS50893">
    <property type="entry name" value="ABC_TRANSPORTER_2"/>
    <property type="match status" value="1"/>
</dbReference>
<gene>
    <name evidence="13" type="ORF">SAMN05660742_110104</name>
</gene>
<evidence type="ECO:0000256" key="7">
    <source>
        <dbReference type="ARBA" id="ARBA00022840"/>
    </source>
</evidence>
<dbReference type="InterPro" id="IPR039421">
    <property type="entry name" value="Type_1_exporter"/>
</dbReference>
<keyword evidence="2" id="KW-0813">Transport</keyword>
<keyword evidence="6" id="KW-0378">Hydrolase</keyword>
<dbReference type="AlphaFoldDB" id="A0A1H7A305"/>
<dbReference type="PANTHER" id="PTHR43394">
    <property type="entry name" value="ATP-DEPENDENT PERMEASE MDL1, MITOCHONDRIAL"/>
    <property type="match status" value="1"/>
</dbReference>
<feature type="domain" description="ABC transporter" evidence="11">
    <location>
        <begin position="336"/>
        <end position="570"/>
    </location>
</feature>
<keyword evidence="14" id="KW-1185">Reference proteome</keyword>
<dbReference type="InterPro" id="IPR014223">
    <property type="entry name" value="ABC_CydC/D"/>
</dbReference>
<dbReference type="SUPFAM" id="SSF90123">
    <property type="entry name" value="ABC transporter transmembrane region"/>
    <property type="match status" value="1"/>
</dbReference>
<dbReference type="InterPro" id="IPR003439">
    <property type="entry name" value="ABC_transporter-like_ATP-bd"/>
</dbReference>
<dbReference type="GO" id="GO:0016887">
    <property type="term" value="F:ATP hydrolysis activity"/>
    <property type="evidence" value="ECO:0007669"/>
    <property type="project" value="InterPro"/>
</dbReference>
<feature type="transmembrane region" description="Helical" evidence="10">
    <location>
        <begin position="20"/>
        <end position="44"/>
    </location>
</feature>
<dbReference type="GO" id="GO:0034775">
    <property type="term" value="P:glutathione transmembrane transport"/>
    <property type="evidence" value="ECO:0007669"/>
    <property type="project" value="InterPro"/>
</dbReference>
<protein>
    <submittedName>
        <fullName evidence="13">ATP-binding cassette, subfamily C, CydC</fullName>
    </submittedName>
</protein>
<dbReference type="Gene3D" id="1.20.1560.10">
    <property type="entry name" value="ABC transporter type 1, transmembrane domain"/>
    <property type="match status" value="1"/>
</dbReference>
<evidence type="ECO:0000256" key="6">
    <source>
        <dbReference type="ARBA" id="ARBA00022807"/>
    </source>
</evidence>
<dbReference type="FunFam" id="3.40.50.300:FF:000299">
    <property type="entry name" value="ABC transporter ATP-binding protein/permease"/>
    <property type="match status" value="1"/>
</dbReference>
<dbReference type="SUPFAM" id="SSF52540">
    <property type="entry name" value="P-loop containing nucleoside triphosphate hydrolases"/>
    <property type="match status" value="1"/>
</dbReference>
<dbReference type="InterPro" id="IPR003593">
    <property type="entry name" value="AAA+_ATPase"/>
</dbReference>
<dbReference type="InterPro" id="IPR011527">
    <property type="entry name" value="ABC1_TM_dom"/>
</dbReference>
<feature type="transmembrane region" description="Helical" evidence="10">
    <location>
        <begin position="50"/>
        <end position="72"/>
    </location>
</feature>
<feature type="transmembrane region" description="Helical" evidence="10">
    <location>
        <begin position="159"/>
        <end position="178"/>
    </location>
</feature>
<feature type="transmembrane region" description="Helical" evidence="10">
    <location>
        <begin position="129"/>
        <end position="153"/>
    </location>
</feature>
<evidence type="ECO:0000256" key="8">
    <source>
        <dbReference type="ARBA" id="ARBA00022989"/>
    </source>
</evidence>
<dbReference type="InterPro" id="IPR036640">
    <property type="entry name" value="ABC1_TM_sf"/>
</dbReference>
<dbReference type="InterPro" id="IPR027417">
    <property type="entry name" value="P-loop_NTPase"/>
</dbReference>
<evidence type="ECO:0000313" key="14">
    <source>
        <dbReference type="Proteomes" id="UP000199662"/>
    </source>
</evidence>
<dbReference type="GO" id="GO:0015421">
    <property type="term" value="F:ABC-type oligopeptide transporter activity"/>
    <property type="evidence" value="ECO:0007669"/>
    <property type="project" value="TreeGrafter"/>
</dbReference>
<keyword evidence="5" id="KW-0547">Nucleotide-binding</keyword>
<evidence type="ECO:0000259" key="11">
    <source>
        <dbReference type="PROSITE" id="PS50893"/>
    </source>
</evidence>
<comment type="subcellular location">
    <subcellularLocation>
        <location evidence="1">Cell membrane</location>
        <topology evidence="1">Multi-pass membrane protein</topology>
    </subcellularLocation>
</comment>
<dbReference type="NCBIfam" id="TIGR02868">
    <property type="entry name" value="CydC"/>
    <property type="match status" value="1"/>
</dbReference>
<evidence type="ECO:0000256" key="9">
    <source>
        <dbReference type="ARBA" id="ARBA00023136"/>
    </source>
</evidence>
<dbReference type="InterPro" id="IPR017871">
    <property type="entry name" value="ABC_transporter-like_CS"/>
</dbReference>
<sequence length="574" mass="63909">MKTCITLLKLFAPALPTMLLALLAAWLCMLTSIGLMASAAYLIARAALHPMIYELSIAIVAVRFFGISRAVLRYAERYISHDATFRILTNLRIFCYACLEKIAPAKLVGYKSGELFGLLIEEIDVLKDFYLRVLSPPLTAVLTLATISGILFFYSPTAAIWLIMAFIMIGLGLPYLAYHFNRSGSTYLREAKGIYKSECIDIIHGLNDIKVFHYDEKKFAINQRIASQITTQERKVFRTTALADAGADLIANWTLLAILACLIPLVRSNQISGIHLAVFTLAVQSSFEAVLPLPSVWHYCLAGLDAAKNLFKISQLDIALHPTAKTHPNCQGNKALLIDKLDFFYKPDTPVFKNLSFSIVAGEKIAIVGASGSGKSTLFNLLLRLWEQNFGMLYLNNVPYDAMTGETVRQAFRAITQNTYIFQGTIADNFRILYPDCTEAEILTALQKAQLHDFILSLKNGIHTDIGEDGNQLSGGQRQRLAIARALCRPTPILLLDEPTASLDSITAQHIMDTIIKTLDNRTMLLITHDLRGLASMDRIMVLKDGQVIEQGSYHELLRKKGEFSTMLTYQRAL</sequence>